<dbReference type="EMBL" id="JAGVWB010000008">
    <property type="protein sequence ID" value="MBS3058045.1"/>
    <property type="molecule type" value="Genomic_DNA"/>
</dbReference>
<evidence type="ECO:0000259" key="1">
    <source>
        <dbReference type="SMART" id="SM00471"/>
    </source>
</evidence>
<comment type="caution">
    <text evidence="2">The sequence shown here is derived from an EMBL/GenBank/DDBJ whole genome shotgun (WGS) entry which is preliminary data.</text>
</comment>
<dbReference type="Gene3D" id="1.10.3210.50">
    <property type="match status" value="1"/>
</dbReference>
<dbReference type="AlphaFoldDB" id="A0A8T4L2T2"/>
<name>A0A8T4L2T2_9ARCH</name>
<protein>
    <submittedName>
        <fullName evidence="2">HD domain-containing protein</fullName>
    </submittedName>
</protein>
<dbReference type="InterPro" id="IPR003607">
    <property type="entry name" value="HD/PDEase_dom"/>
</dbReference>
<dbReference type="PANTHER" id="PTHR33594">
    <property type="entry name" value="SUPERFAMILY HYDROLASE, PUTATIVE (AFU_ORTHOLOGUE AFUA_1G03035)-RELATED"/>
    <property type="match status" value="1"/>
</dbReference>
<sequence>MQPKLNKKFDWQRLENLVKEKLANEKTGHDFGHIMRVQLLCFELAKGFKKVDFDALAAASLLHDISLEKGPSKQHHIESAGLAKPILEKFGFSKSQVDKISECILRHNRGFSASKSIPKGLSLEAKILCDADRIEALGAIGLIRMICFSQNQKVPYANSRKDKLDESFYGNIKYLSTLAGKMYTARGKKIVRDRGRIIKQFLKSFEKEVF</sequence>
<dbReference type="InterPro" id="IPR006674">
    <property type="entry name" value="HD_domain"/>
</dbReference>
<gene>
    <name evidence="2" type="ORF">J4478_01430</name>
</gene>
<organism evidence="2 3">
    <name type="scientific">Candidatus Iainarchaeum sp</name>
    <dbReference type="NCBI Taxonomy" id="3101447"/>
    <lineage>
        <taxon>Archaea</taxon>
        <taxon>Candidatus Iainarchaeota</taxon>
        <taxon>Candidatus Iainarchaeia</taxon>
        <taxon>Candidatus Iainarchaeales</taxon>
        <taxon>Candidatus Iainarchaeaceae</taxon>
        <taxon>Candidatus Iainarchaeum</taxon>
    </lineage>
</organism>
<accession>A0A8T4L2T2</accession>
<dbReference type="Pfam" id="PF01966">
    <property type="entry name" value="HD"/>
    <property type="match status" value="1"/>
</dbReference>
<dbReference type="SUPFAM" id="SSF109604">
    <property type="entry name" value="HD-domain/PDEase-like"/>
    <property type="match status" value="1"/>
</dbReference>
<feature type="domain" description="HD/PDEase" evidence="1">
    <location>
        <begin position="26"/>
        <end position="146"/>
    </location>
</feature>
<evidence type="ECO:0000313" key="2">
    <source>
        <dbReference type="EMBL" id="MBS3058045.1"/>
    </source>
</evidence>
<dbReference type="Proteomes" id="UP000680185">
    <property type="component" value="Unassembled WGS sequence"/>
</dbReference>
<dbReference type="PANTHER" id="PTHR33594:SF1">
    <property type="entry name" value="HD_PDEASE DOMAIN-CONTAINING PROTEIN"/>
    <property type="match status" value="1"/>
</dbReference>
<evidence type="ECO:0000313" key="3">
    <source>
        <dbReference type="Proteomes" id="UP000680185"/>
    </source>
</evidence>
<dbReference type="SMART" id="SM00471">
    <property type="entry name" value="HDc"/>
    <property type="match status" value="1"/>
</dbReference>
<proteinExistence type="predicted"/>
<reference evidence="2" key="2">
    <citation type="submission" date="2021-05" db="EMBL/GenBank/DDBJ databases">
        <title>Protein family content uncovers lineage relationships and bacterial pathway maintenance mechanisms in DPANN archaea.</title>
        <authorList>
            <person name="Castelle C.J."/>
            <person name="Meheust R."/>
            <person name="Jaffe A.L."/>
            <person name="Seitz K."/>
            <person name="Gong X."/>
            <person name="Baker B.J."/>
            <person name="Banfield J.F."/>
        </authorList>
    </citation>
    <scope>NUCLEOTIDE SEQUENCE</scope>
    <source>
        <strain evidence="2">RIFCSPLOWO2_01_FULL_43_13</strain>
    </source>
</reference>
<reference evidence="2" key="1">
    <citation type="submission" date="2021-03" db="EMBL/GenBank/DDBJ databases">
        <authorList>
            <person name="Jaffe A."/>
        </authorList>
    </citation>
    <scope>NUCLEOTIDE SEQUENCE</scope>
    <source>
        <strain evidence="2">RIFCSPLOWO2_01_FULL_43_13</strain>
    </source>
</reference>
<dbReference type="CDD" id="cd00077">
    <property type="entry name" value="HDc"/>
    <property type="match status" value="1"/>
</dbReference>